<dbReference type="Proteomes" id="UP000242715">
    <property type="component" value="Unassembled WGS sequence"/>
</dbReference>
<dbReference type="InterPro" id="IPR006549">
    <property type="entry name" value="HAD-SF_hydro_IIIA"/>
</dbReference>
<dbReference type="SUPFAM" id="SSF56784">
    <property type="entry name" value="HAD-like"/>
    <property type="match status" value="1"/>
</dbReference>
<dbReference type="GO" id="GO:0006281">
    <property type="term" value="P:DNA repair"/>
    <property type="evidence" value="ECO:0007669"/>
    <property type="project" value="TreeGrafter"/>
</dbReference>
<evidence type="ECO:0000313" key="1">
    <source>
        <dbReference type="EMBL" id="GAU19926.1"/>
    </source>
</evidence>
<dbReference type="Gene3D" id="3.40.50.1000">
    <property type="entry name" value="HAD superfamily/HAD-like"/>
    <property type="match status" value="1"/>
</dbReference>
<dbReference type="Pfam" id="PF08645">
    <property type="entry name" value="PNK3P"/>
    <property type="match status" value="1"/>
</dbReference>
<proteinExistence type="predicted"/>
<dbReference type="AlphaFoldDB" id="A0A2Z6LSL1"/>
<dbReference type="NCBIfam" id="TIGR01662">
    <property type="entry name" value="HAD-SF-IIIA"/>
    <property type="match status" value="1"/>
</dbReference>
<dbReference type="OrthoDB" id="19045at2759"/>
<dbReference type="GO" id="GO:0046403">
    <property type="term" value="F:polynucleotide 3'-phosphatase activity"/>
    <property type="evidence" value="ECO:0007669"/>
    <property type="project" value="TreeGrafter"/>
</dbReference>
<dbReference type="GO" id="GO:0046404">
    <property type="term" value="F:ATP-dependent polydeoxyribonucleotide 5'-hydroxyl-kinase activity"/>
    <property type="evidence" value="ECO:0007669"/>
    <property type="project" value="TreeGrafter"/>
</dbReference>
<reference evidence="2" key="1">
    <citation type="journal article" date="2017" name="Front. Plant Sci.">
        <title>Climate Clever Clovers: New Paradigm to Reduce the Environmental Footprint of Ruminants by Breeding Low Methanogenic Forages Utilizing Haplotype Variation.</title>
        <authorList>
            <person name="Kaur P."/>
            <person name="Appels R."/>
            <person name="Bayer P.E."/>
            <person name="Keeble-Gagnere G."/>
            <person name="Wang J."/>
            <person name="Hirakawa H."/>
            <person name="Shirasawa K."/>
            <person name="Vercoe P."/>
            <person name="Stefanova K."/>
            <person name="Durmic Z."/>
            <person name="Nichols P."/>
            <person name="Revell C."/>
            <person name="Isobe S.N."/>
            <person name="Edwards D."/>
            <person name="Erskine W."/>
        </authorList>
    </citation>
    <scope>NUCLEOTIDE SEQUENCE [LARGE SCALE GENOMIC DNA]</scope>
    <source>
        <strain evidence="2">cv. Daliak</strain>
    </source>
</reference>
<gene>
    <name evidence="1" type="ORF">TSUD_95310</name>
</gene>
<dbReference type="InterPro" id="IPR013954">
    <property type="entry name" value="PNK3P"/>
</dbReference>
<keyword evidence="2" id="KW-1185">Reference proteome</keyword>
<sequence length="239" mass="27190">MLNPSGKMYTVKPEALSTSDVKAEANIIFSASDVMSTYKDATLLPKWKAFQTVIFLERDDGLEDSSKIAAFDFDGCLANTSVKKVDANAWSLMYSSIPDKLQSLYNNGYKLVIFTNESNIDRWKNKRQKAVDSKIGRLNQFIEKVKVPIQEYQGLGPRMYGFYTLPVRYRDQGQYFVSLCSVSKFPPSLSISHDLGYRSPPYALSNFRDHGLFSRVMVHAQMYLNVGHDDTHLRRPISV</sequence>
<protein>
    <submittedName>
        <fullName evidence="1">Uncharacterized protein</fullName>
    </submittedName>
</protein>
<dbReference type="EMBL" id="DF973206">
    <property type="protein sequence ID" value="GAU19926.1"/>
    <property type="molecule type" value="Genomic_DNA"/>
</dbReference>
<organism evidence="1 2">
    <name type="scientific">Trifolium subterraneum</name>
    <name type="common">Subterranean clover</name>
    <dbReference type="NCBI Taxonomy" id="3900"/>
    <lineage>
        <taxon>Eukaryota</taxon>
        <taxon>Viridiplantae</taxon>
        <taxon>Streptophyta</taxon>
        <taxon>Embryophyta</taxon>
        <taxon>Tracheophyta</taxon>
        <taxon>Spermatophyta</taxon>
        <taxon>Magnoliopsida</taxon>
        <taxon>eudicotyledons</taxon>
        <taxon>Gunneridae</taxon>
        <taxon>Pentapetalae</taxon>
        <taxon>rosids</taxon>
        <taxon>fabids</taxon>
        <taxon>Fabales</taxon>
        <taxon>Fabaceae</taxon>
        <taxon>Papilionoideae</taxon>
        <taxon>50 kb inversion clade</taxon>
        <taxon>NPAAA clade</taxon>
        <taxon>Hologalegina</taxon>
        <taxon>IRL clade</taxon>
        <taxon>Trifolieae</taxon>
        <taxon>Trifolium</taxon>
    </lineage>
</organism>
<dbReference type="GO" id="GO:0003690">
    <property type="term" value="F:double-stranded DNA binding"/>
    <property type="evidence" value="ECO:0007669"/>
    <property type="project" value="TreeGrafter"/>
</dbReference>
<dbReference type="PANTHER" id="PTHR12083:SF9">
    <property type="entry name" value="BIFUNCTIONAL POLYNUCLEOTIDE PHOSPHATASE_KINASE"/>
    <property type="match status" value="1"/>
</dbReference>
<accession>A0A2Z6LSL1</accession>
<dbReference type="PANTHER" id="PTHR12083">
    <property type="entry name" value="BIFUNCTIONAL POLYNUCLEOTIDE PHOSPHATASE/KINASE"/>
    <property type="match status" value="1"/>
</dbReference>
<dbReference type="InterPro" id="IPR036412">
    <property type="entry name" value="HAD-like_sf"/>
</dbReference>
<evidence type="ECO:0000313" key="2">
    <source>
        <dbReference type="Proteomes" id="UP000242715"/>
    </source>
</evidence>
<name>A0A2Z6LSL1_TRISU</name>
<dbReference type="InterPro" id="IPR023214">
    <property type="entry name" value="HAD_sf"/>
</dbReference>